<keyword evidence="4" id="KW-0808">Transferase</keyword>
<reference evidence="9" key="2">
    <citation type="journal article" date="2021" name="PeerJ">
        <title>Extensive microbial diversity within the chicken gut microbiome revealed by metagenomics and culture.</title>
        <authorList>
            <person name="Gilroy R."/>
            <person name="Ravi A."/>
            <person name="Getino M."/>
            <person name="Pursley I."/>
            <person name="Horton D.L."/>
            <person name="Alikhan N.F."/>
            <person name="Baker D."/>
            <person name="Gharbi K."/>
            <person name="Hall N."/>
            <person name="Watson M."/>
            <person name="Adriaenssens E.M."/>
            <person name="Foster-Nyarko E."/>
            <person name="Jarju S."/>
            <person name="Secka A."/>
            <person name="Antonio M."/>
            <person name="Oren A."/>
            <person name="Chaudhuri R.R."/>
            <person name="La Ragione R."/>
            <person name="Hildebrand F."/>
            <person name="Pallen M.J."/>
        </authorList>
    </citation>
    <scope>NUCLEOTIDE SEQUENCE</scope>
    <source>
        <strain evidence="9">CHK184-20233</strain>
    </source>
</reference>
<dbReference type="InterPro" id="IPR000192">
    <property type="entry name" value="Aminotrans_V_dom"/>
</dbReference>
<organism evidence="9 10">
    <name type="scientific">Candidatus Onthousia excrementipullorum</name>
    <dbReference type="NCBI Taxonomy" id="2840884"/>
    <lineage>
        <taxon>Bacteria</taxon>
        <taxon>Bacillati</taxon>
        <taxon>Bacillota</taxon>
        <taxon>Bacilli</taxon>
        <taxon>Candidatus Onthousia</taxon>
    </lineage>
</organism>
<name>A0A9D1DSU2_9FIRM</name>
<dbReference type="InterPro" id="IPR015421">
    <property type="entry name" value="PyrdxlP-dep_Trfase_major"/>
</dbReference>
<evidence type="ECO:0000256" key="2">
    <source>
        <dbReference type="ARBA" id="ARBA00010447"/>
    </source>
</evidence>
<evidence type="ECO:0000313" key="9">
    <source>
        <dbReference type="EMBL" id="HIR58439.1"/>
    </source>
</evidence>
<feature type="domain" description="Aminotransferase class V" evidence="8">
    <location>
        <begin position="17"/>
        <end position="386"/>
    </location>
</feature>
<dbReference type="AlphaFoldDB" id="A0A9D1DSU2"/>
<dbReference type="InterPro" id="IPR015424">
    <property type="entry name" value="PyrdxlP-dep_Trfase"/>
</dbReference>
<dbReference type="Gene3D" id="3.40.640.10">
    <property type="entry name" value="Type I PLP-dependent aspartate aminotransferase-like (Major domain)"/>
    <property type="match status" value="1"/>
</dbReference>
<dbReference type="PROSITE" id="PS00595">
    <property type="entry name" value="AA_TRANSFER_CLASS_5"/>
    <property type="match status" value="1"/>
</dbReference>
<dbReference type="InterPro" id="IPR020578">
    <property type="entry name" value="Aminotrans_V_PyrdxlP_BS"/>
</dbReference>
<dbReference type="GO" id="GO:0030170">
    <property type="term" value="F:pyridoxal phosphate binding"/>
    <property type="evidence" value="ECO:0007669"/>
    <property type="project" value="InterPro"/>
</dbReference>
<accession>A0A9D1DSU2</accession>
<comment type="cofactor">
    <cofactor evidence="1 7">
        <name>pyridoxal 5'-phosphate</name>
        <dbReference type="ChEBI" id="CHEBI:597326"/>
    </cofactor>
</comment>
<dbReference type="CDD" id="cd06453">
    <property type="entry name" value="SufS_like"/>
    <property type="match status" value="1"/>
</dbReference>
<evidence type="ECO:0000259" key="8">
    <source>
        <dbReference type="Pfam" id="PF00266"/>
    </source>
</evidence>
<dbReference type="InterPro" id="IPR010970">
    <property type="entry name" value="Cys_dSase_SufS"/>
</dbReference>
<dbReference type="Proteomes" id="UP000824232">
    <property type="component" value="Unassembled WGS sequence"/>
</dbReference>
<evidence type="ECO:0000256" key="7">
    <source>
        <dbReference type="RuleBase" id="RU004504"/>
    </source>
</evidence>
<evidence type="ECO:0000256" key="4">
    <source>
        <dbReference type="ARBA" id="ARBA00022679"/>
    </source>
</evidence>
<evidence type="ECO:0000256" key="6">
    <source>
        <dbReference type="ARBA" id="ARBA00050776"/>
    </source>
</evidence>
<comment type="caution">
    <text evidence="9">The sequence shown here is derived from an EMBL/GenBank/DDBJ whole genome shotgun (WGS) entry which is preliminary data.</text>
</comment>
<keyword evidence="5" id="KW-0663">Pyridoxal phosphate</keyword>
<evidence type="ECO:0000256" key="5">
    <source>
        <dbReference type="ARBA" id="ARBA00022898"/>
    </source>
</evidence>
<dbReference type="EMBL" id="DVHC01000003">
    <property type="protein sequence ID" value="HIR58439.1"/>
    <property type="molecule type" value="Genomic_DNA"/>
</dbReference>
<proteinExistence type="inferred from homology"/>
<protein>
    <recommendedName>
        <fullName evidence="3">cysteine desulfurase</fullName>
        <ecNumber evidence="3">2.8.1.7</ecNumber>
    </recommendedName>
</protein>
<dbReference type="SUPFAM" id="SSF53383">
    <property type="entry name" value="PLP-dependent transferases"/>
    <property type="match status" value="1"/>
</dbReference>
<dbReference type="Pfam" id="PF00266">
    <property type="entry name" value="Aminotran_5"/>
    <property type="match status" value="1"/>
</dbReference>
<dbReference type="PANTHER" id="PTHR43586">
    <property type="entry name" value="CYSTEINE DESULFURASE"/>
    <property type="match status" value="1"/>
</dbReference>
<gene>
    <name evidence="9" type="ORF">IAB38_00145</name>
</gene>
<dbReference type="GO" id="GO:0006534">
    <property type="term" value="P:cysteine metabolic process"/>
    <property type="evidence" value="ECO:0007669"/>
    <property type="project" value="InterPro"/>
</dbReference>
<dbReference type="EC" id="2.8.1.7" evidence="3"/>
<evidence type="ECO:0000256" key="1">
    <source>
        <dbReference type="ARBA" id="ARBA00001933"/>
    </source>
</evidence>
<evidence type="ECO:0000256" key="3">
    <source>
        <dbReference type="ARBA" id="ARBA00012239"/>
    </source>
</evidence>
<dbReference type="Gene3D" id="3.90.1150.10">
    <property type="entry name" value="Aspartate Aminotransferase, domain 1"/>
    <property type="match status" value="1"/>
</dbReference>
<dbReference type="PANTHER" id="PTHR43586:SF8">
    <property type="entry name" value="CYSTEINE DESULFURASE 1, CHLOROPLASTIC"/>
    <property type="match status" value="1"/>
</dbReference>
<dbReference type="InterPro" id="IPR015422">
    <property type="entry name" value="PyrdxlP-dep_Trfase_small"/>
</dbReference>
<reference evidence="9" key="1">
    <citation type="submission" date="2020-10" db="EMBL/GenBank/DDBJ databases">
        <authorList>
            <person name="Gilroy R."/>
        </authorList>
    </citation>
    <scope>NUCLEOTIDE SEQUENCE</scope>
    <source>
        <strain evidence="9">CHK184-20233</strain>
    </source>
</reference>
<sequence>MIIINREDFPILNNDIIYFDNGATTLKPKCVVEAMNDYYYNYGANIHRGDYKISLRASEEYEKVRDKVKDFINAKSSKEIVFTAGDTDSLNKIVFGFMKDYLNEGDEVLLTKSEHASNVLPWLELSKDKKIKISYIPLNDNHELTLEALTDTITDKTKVISIAHITNVVGDVRNIHEISKIAHKNNIILVVDGAQSVPHMKTDVIKDDIDFLTFSAHKMLGPTGVGVLYAKEEYLEKMRPIEYGGGMNQYFEVTGEVEYKSIPTRFEAGTPPIAEVIGLGSAIDYLQKIGMDKIYEYEKVLKRYLVSKLESNTKVILYNKSTDSGVLAFNLEGIFSQDTAIYLDHYNICVRAGNHCAKILKDEINIKNTCRISLYFYNTKEEIDKLVEVLEKSDDLFKVIL</sequence>
<comment type="catalytic activity">
    <reaction evidence="6">
        <text>(sulfur carrier)-H + L-cysteine = (sulfur carrier)-SH + L-alanine</text>
        <dbReference type="Rhea" id="RHEA:43892"/>
        <dbReference type="Rhea" id="RHEA-COMP:14737"/>
        <dbReference type="Rhea" id="RHEA-COMP:14739"/>
        <dbReference type="ChEBI" id="CHEBI:29917"/>
        <dbReference type="ChEBI" id="CHEBI:35235"/>
        <dbReference type="ChEBI" id="CHEBI:57972"/>
        <dbReference type="ChEBI" id="CHEBI:64428"/>
        <dbReference type="EC" id="2.8.1.7"/>
    </reaction>
</comment>
<comment type="similarity">
    <text evidence="2">Belongs to the class-V pyridoxal-phosphate-dependent aminotransferase family. Csd subfamily.</text>
</comment>
<dbReference type="GO" id="GO:0031071">
    <property type="term" value="F:cysteine desulfurase activity"/>
    <property type="evidence" value="ECO:0007669"/>
    <property type="project" value="UniProtKB-EC"/>
</dbReference>
<evidence type="ECO:0000313" key="10">
    <source>
        <dbReference type="Proteomes" id="UP000824232"/>
    </source>
</evidence>